<gene>
    <name evidence="2" type="ORF">E2562_027269</name>
</gene>
<sequence length="96" mass="9392">MSSLIDGGSALHPCAPCGGGFVDPAALPSLTAGFPRTRIDSGGPGSGGSSGNESGAAAELGRGGRAGCGGARVRCMGAWRIQQAGRRRGELVHDDG</sequence>
<organism evidence="2 3">
    <name type="scientific">Oryza meyeriana var. granulata</name>
    <dbReference type="NCBI Taxonomy" id="110450"/>
    <lineage>
        <taxon>Eukaryota</taxon>
        <taxon>Viridiplantae</taxon>
        <taxon>Streptophyta</taxon>
        <taxon>Embryophyta</taxon>
        <taxon>Tracheophyta</taxon>
        <taxon>Spermatophyta</taxon>
        <taxon>Magnoliopsida</taxon>
        <taxon>Liliopsida</taxon>
        <taxon>Poales</taxon>
        <taxon>Poaceae</taxon>
        <taxon>BOP clade</taxon>
        <taxon>Oryzoideae</taxon>
        <taxon>Oryzeae</taxon>
        <taxon>Oryzinae</taxon>
        <taxon>Oryza</taxon>
        <taxon>Oryza meyeriana</taxon>
    </lineage>
</organism>
<dbReference type="EMBL" id="SPHZ02000010">
    <property type="protein sequence ID" value="KAF0896744.1"/>
    <property type="molecule type" value="Genomic_DNA"/>
</dbReference>
<accession>A0A6G1CAB3</accession>
<dbReference type="AlphaFoldDB" id="A0A6G1CAB3"/>
<feature type="compositionally biased region" description="Low complexity" evidence="1">
    <location>
        <begin position="51"/>
        <end position="60"/>
    </location>
</feature>
<reference evidence="2 3" key="1">
    <citation type="submission" date="2019-11" db="EMBL/GenBank/DDBJ databases">
        <title>Whole genome sequence of Oryza granulata.</title>
        <authorList>
            <person name="Li W."/>
        </authorList>
    </citation>
    <scope>NUCLEOTIDE SEQUENCE [LARGE SCALE GENOMIC DNA]</scope>
    <source>
        <strain evidence="3">cv. Menghai</strain>
        <tissue evidence="2">Leaf</tissue>
    </source>
</reference>
<dbReference type="Proteomes" id="UP000479710">
    <property type="component" value="Unassembled WGS sequence"/>
</dbReference>
<feature type="region of interest" description="Disordered" evidence="1">
    <location>
        <begin position="32"/>
        <end position="69"/>
    </location>
</feature>
<proteinExistence type="predicted"/>
<comment type="caution">
    <text evidence="2">The sequence shown here is derived from an EMBL/GenBank/DDBJ whole genome shotgun (WGS) entry which is preliminary data.</text>
</comment>
<evidence type="ECO:0000256" key="1">
    <source>
        <dbReference type="SAM" id="MobiDB-lite"/>
    </source>
</evidence>
<name>A0A6G1CAB3_9ORYZ</name>
<evidence type="ECO:0000313" key="2">
    <source>
        <dbReference type="EMBL" id="KAF0896744.1"/>
    </source>
</evidence>
<keyword evidence="3" id="KW-1185">Reference proteome</keyword>
<evidence type="ECO:0000313" key="3">
    <source>
        <dbReference type="Proteomes" id="UP000479710"/>
    </source>
</evidence>
<protein>
    <submittedName>
        <fullName evidence="2">Uncharacterized protein</fullName>
    </submittedName>
</protein>